<keyword evidence="2" id="KW-1185">Reference proteome</keyword>
<evidence type="ECO:0000313" key="1">
    <source>
        <dbReference type="EMBL" id="GCL62987.1"/>
    </source>
</evidence>
<dbReference type="Proteomes" id="UP000301751">
    <property type="component" value="Unassembled WGS sequence"/>
</dbReference>
<sequence>MGRPRALKTHTPQLELLRHRVAGVDMAGGATLMKQGTPGDALHVGPWPPTRVTSAVRSAW</sequence>
<reference evidence="2" key="1">
    <citation type="submission" date="2019-03" db="EMBL/GenBank/DDBJ databases">
        <title>Aquabacterium pictum sp.nov., the first bacteriochlorophyll a-containing freshwater bacterium in the genus Aquabacterium of the class Betaproteobacteria.</title>
        <authorList>
            <person name="Hirose S."/>
            <person name="Tank M."/>
            <person name="Hara E."/>
            <person name="Tamaki H."/>
            <person name="Takaichi S."/>
            <person name="Haruta S."/>
            <person name="Hanada S."/>
        </authorList>
    </citation>
    <scope>NUCLEOTIDE SEQUENCE [LARGE SCALE GENOMIC DNA]</scope>
    <source>
        <strain evidence="2">W35</strain>
    </source>
</reference>
<dbReference type="EMBL" id="BJCL01000004">
    <property type="protein sequence ID" value="GCL62987.1"/>
    <property type="molecule type" value="Genomic_DNA"/>
</dbReference>
<dbReference type="AlphaFoldDB" id="A0A480ARR4"/>
<gene>
    <name evidence="1" type="ORF">AQPW35_20680</name>
</gene>
<protein>
    <submittedName>
        <fullName evidence="1">Uncharacterized protein</fullName>
    </submittedName>
</protein>
<evidence type="ECO:0000313" key="2">
    <source>
        <dbReference type="Proteomes" id="UP000301751"/>
    </source>
</evidence>
<name>A0A480ARR4_9BURK</name>
<dbReference type="RefSeq" id="WP_137732740.1">
    <property type="nucleotide sequence ID" value="NZ_BJCL01000004.1"/>
</dbReference>
<accession>A0A480ARR4</accession>
<organism evidence="1 2">
    <name type="scientific">Pseudaquabacterium pictum</name>
    <dbReference type="NCBI Taxonomy" id="2315236"/>
    <lineage>
        <taxon>Bacteria</taxon>
        <taxon>Pseudomonadati</taxon>
        <taxon>Pseudomonadota</taxon>
        <taxon>Betaproteobacteria</taxon>
        <taxon>Burkholderiales</taxon>
        <taxon>Sphaerotilaceae</taxon>
        <taxon>Pseudaquabacterium</taxon>
    </lineage>
</organism>
<proteinExistence type="predicted"/>
<comment type="caution">
    <text evidence="1">The sequence shown here is derived from an EMBL/GenBank/DDBJ whole genome shotgun (WGS) entry which is preliminary data.</text>
</comment>